<reference evidence="1 2" key="1">
    <citation type="submission" date="2018-02" db="EMBL/GenBank/DDBJ databases">
        <title>Subsurface microbial communities from deep shales in Ohio and West Virginia, USA.</title>
        <authorList>
            <person name="Wrighton K."/>
        </authorList>
    </citation>
    <scope>NUCLEOTIDE SEQUENCE [LARGE SCALE GENOMIC DNA]</scope>
    <source>
        <strain evidence="1 2">OWC-DMM</strain>
    </source>
</reference>
<comment type="caution">
    <text evidence="1">The sequence shown here is derived from an EMBL/GenBank/DDBJ whole genome shotgun (WGS) entry which is preliminary data.</text>
</comment>
<organism evidence="1 2">
    <name type="scientific">Methylobacter tundripaludum</name>
    <dbReference type="NCBI Taxonomy" id="173365"/>
    <lineage>
        <taxon>Bacteria</taxon>
        <taxon>Pseudomonadati</taxon>
        <taxon>Pseudomonadota</taxon>
        <taxon>Gammaproteobacteria</taxon>
        <taxon>Methylococcales</taxon>
        <taxon>Methylococcaceae</taxon>
        <taxon>Methylobacter</taxon>
    </lineage>
</organism>
<protein>
    <submittedName>
        <fullName evidence="1">Putative addiction module component</fullName>
    </submittedName>
</protein>
<evidence type="ECO:0000313" key="2">
    <source>
        <dbReference type="Proteomes" id="UP000240010"/>
    </source>
</evidence>
<dbReference type="InterPro" id="IPR013406">
    <property type="entry name" value="CHP02574_addiction_mod"/>
</dbReference>
<dbReference type="RefSeq" id="WP_104428669.1">
    <property type="nucleotide sequence ID" value="NZ_PTIZ01000004.1"/>
</dbReference>
<dbReference type="AlphaFoldDB" id="A0A2S6HFA8"/>
<name>A0A2S6HFA8_9GAMM</name>
<dbReference type="Proteomes" id="UP000240010">
    <property type="component" value="Unassembled WGS sequence"/>
</dbReference>
<dbReference type="Pfam" id="PF09720">
    <property type="entry name" value="Unstab_antitox"/>
    <property type="match status" value="1"/>
</dbReference>
<accession>A0A2S6HFA8</accession>
<proteinExistence type="predicted"/>
<sequence length="71" mass="8205">MSITELHKLSAVEKLKIIEALWGDLVSDEDNLPSPSWHETELIETEKKLLSGDIDVLDWQQAKKELRSQFE</sequence>
<gene>
    <name evidence="1" type="ORF">B0F87_104267</name>
</gene>
<dbReference type="EMBL" id="PTIZ01000004">
    <property type="protein sequence ID" value="PPK76175.1"/>
    <property type="molecule type" value="Genomic_DNA"/>
</dbReference>
<evidence type="ECO:0000313" key="1">
    <source>
        <dbReference type="EMBL" id="PPK76175.1"/>
    </source>
</evidence>